<sequence>MIAKPLFPHLSEGSIMYRYKAIEYFHSSKKIFTIANMYDGEKKESVTVGFLFTDVEEVSQKLKTDNLLKEFGLEGNPMFEFIFYSDGDKELKTYILAIGVAVLIIKAKEVELIKEDIYYMG</sequence>
<dbReference type="Proteomes" id="UP001500353">
    <property type="component" value="Unassembled WGS sequence"/>
</dbReference>
<dbReference type="RefSeq" id="WP_345200025.1">
    <property type="nucleotide sequence ID" value="NZ_BAABHX010000001.1"/>
</dbReference>
<protein>
    <submittedName>
        <fullName evidence="1">Uncharacterized protein</fullName>
    </submittedName>
</protein>
<gene>
    <name evidence="1" type="ORF">GCM10023210_04410</name>
</gene>
<evidence type="ECO:0000313" key="2">
    <source>
        <dbReference type="Proteomes" id="UP001500353"/>
    </source>
</evidence>
<comment type="caution">
    <text evidence="1">The sequence shown here is derived from an EMBL/GenBank/DDBJ whole genome shotgun (WGS) entry which is preliminary data.</text>
</comment>
<proteinExistence type="predicted"/>
<accession>A0ABP9LWD2</accession>
<dbReference type="EMBL" id="BAABHX010000001">
    <property type="protein sequence ID" value="GAA5084518.1"/>
    <property type="molecule type" value="Genomic_DNA"/>
</dbReference>
<name>A0ABP9LWD2_9FLAO</name>
<evidence type="ECO:0000313" key="1">
    <source>
        <dbReference type="EMBL" id="GAA5084518.1"/>
    </source>
</evidence>
<reference evidence="2" key="1">
    <citation type="journal article" date="2019" name="Int. J. Syst. Evol. Microbiol.">
        <title>The Global Catalogue of Microorganisms (GCM) 10K type strain sequencing project: providing services to taxonomists for standard genome sequencing and annotation.</title>
        <authorList>
            <consortium name="The Broad Institute Genomics Platform"/>
            <consortium name="The Broad Institute Genome Sequencing Center for Infectious Disease"/>
            <person name="Wu L."/>
            <person name="Ma J."/>
        </authorList>
    </citation>
    <scope>NUCLEOTIDE SEQUENCE [LARGE SCALE GENOMIC DNA]</scope>
    <source>
        <strain evidence="2">JCM 18019</strain>
    </source>
</reference>
<keyword evidence="2" id="KW-1185">Reference proteome</keyword>
<organism evidence="1 2">
    <name type="scientific">Chryseobacterium ginsengisoli</name>
    <dbReference type="NCBI Taxonomy" id="363853"/>
    <lineage>
        <taxon>Bacteria</taxon>
        <taxon>Pseudomonadati</taxon>
        <taxon>Bacteroidota</taxon>
        <taxon>Flavobacteriia</taxon>
        <taxon>Flavobacteriales</taxon>
        <taxon>Weeksellaceae</taxon>
        <taxon>Chryseobacterium group</taxon>
        <taxon>Chryseobacterium</taxon>
    </lineage>
</organism>